<protein>
    <recommendedName>
        <fullName evidence="2">DUF6249 domain-containing protein</fullName>
    </recommendedName>
</protein>
<proteinExistence type="predicted"/>
<feature type="domain" description="DUF6249" evidence="2">
    <location>
        <begin position="13"/>
        <end position="129"/>
    </location>
</feature>
<sequence>MFDFLTAPLVVGILTLGIYALFDLLVRRKERMAIIDKLGDKLDKSMLEGKLKLPTFRNVNFSFTSLKIGTFLTCIGIGILVGYLLCAGTITSYIDGDWTWEKRQVASIIYGSCILISGGIGLLIAFFIELTLKREKKEK</sequence>
<gene>
    <name evidence="3" type="ORF">NMU02_09310</name>
</gene>
<dbReference type="InterPro" id="IPR046216">
    <property type="entry name" value="DUF6249"/>
</dbReference>
<dbReference type="RefSeq" id="WP_255027574.1">
    <property type="nucleotide sequence ID" value="NZ_JANDHW010000008.1"/>
</dbReference>
<dbReference type="Pfam" id="PF19762">
    <property type="entry name" value="DUF6249"/>
    <property type="match status" value="1"/>
</dbReference>
<keyword evidence="4" id="KW-1185">Reference proteome</keyword>
<keyword evidence="1" id="KW-0812">Transmembrane</keyword>
<reference evidence="3 4" key="1">
    <citation type="submission" date="2022-07" db="EMBL/GenBank/DDBJ databases">
        <title>Fecal culturing of patients with breast cancer.</title>
        <authorList>
            <person name="Teng N.M.Y."/>
            <person name="Kiu R."/>
            <person name="Evans R."/>
            <person name="Baker D.J."/>
            <person name="Zenner C."/>
            <person name="Robinson S.D."/>
            <person name="Hall L.J."/>
        </authorList>
    </citation>
    <scope>NUCLEOTIDE SEQUENCE [LARGE SCALE GENOMIC DNA]</scope>
    <source>
        <strain evidence="3 4">LH1063</strain>
    </source>
</reference>
<name>A0ABT1MI32_9BACT</name>
<feature type="transmembrane region" description="Helical" evidence="1">
    <location>
        <begin position="6"/>
        <end position="26"/>
    </location>
</feature>
<dbReference type="Proteomes" id="UP001205603">
    <property type="component" value="Unassembled WGS sequence"/>
</dbReference>
<dbReference type="EMBL" id="JANDHW010000008">
    <property type="protein sequence ID" value="MCP9612288.1"/>
    <property type="molecule type" value="Genomic_DNA"/>
</dbReference>
<organism evidence="3 4">
    <name type="scientific">Coprobacter tertius</name>
    <dbReference type="NCBI Taxonomy" id="2944915"/>
    <lineage>
        <taxon>Bacteria</taxon>
        <taxon>Pseudomonadati</taxon>
        <taxon>Bacteroidota</taxon>
        <taxon>Bacteroidia</taxon>
        <taxon>Bacteroidales</taxon>
        <taxon>Barnesiellaceae</taxon>
        <taxon>Coprobacter</taxon>
    </lineage>
</organism>
<evidence type="ECO:0000256" key="1">
    <source>
        <dbReference type="SAM" id="Phobius"/>
    </source>
</evidence>
<keyword evidence="1" id="KW-1133">Transmembrane helix</keyword>
<evidence type="ECO:0000259" key="2">
    <source>
        <dbReference type="Pfam" id="PF19762"/>
    </source>
</evidence>
<accession>A0ABT1MI32</accession>
<evidence type="ECO:0000313" key="4">
    <source>
        <dbReference type="Proteomes" id="UP001205603"/>
    </source>
</evidence>
<feature type="transmembrane region" description="Helical" evidence="1">
    <location>
        <begin position="106"/>
        <end position="132"/>
    </location>
</feature>
<keyword evidence="1" id="KW-0472">Membrane</keyword>
<feature type="transmembrane region" description="Helical" evidence="1">
    <location>
        <begin position="71"/>
        <end position="94"/>
    </location>
</feature>
<comment type="caution">
    <text evidence="3">The sequence shown here is derived from an EMBL/GenBank/DDBJ whole genome shotgun (WGS) entry which is preliminary data.</text>
</comment>
<evidence type="ECO:0000313" key="3">
    <source>
        <dbReference type="EMBL" id="MCP9612288.1"/>
    </source>
</evidence>